<dbReference type="Proteomes" id="UP000608024">
    <property type="component" value="Unassembled WGS sequence"/>
</dbReference>
<evidence type="ECO:0000313" key="3">
    <source>
        <dbReference type="Proteomes" id="UP000608024"/>
    </source>
</evidence>
<dbReference type="EMBL" id="BNBT01000193">
    <property type="protein sequence ID" value="GHE94084.1"/>
    <property type="molecule type" value="Genomic_DNA"/>
</dbReference>
<accession>A0A919AA07</accession>
<organism evidence="2 3">
    <name type="scientific">Streptomyces longispororuber</name>
    <dbReference type="NCBI Taxonomy" id="68230"/>
    <lineage>
        <taxon>Bacteria</taxon>
        <taxon>Bacillati</taxon>
        <taxon>Actinomycetota</taxon>
        <taxon>Actinomycetes</taxon>
        <taxon>Kitasatosporales</taxon>
        <taxon>Streptomycetaceae</taxon>
        <taxon>Streptomyces</taxon>
    </lineage>
</organism>
<evidence type="ECO:0000256" key="1">
    <source>
        <dbReference type="SAM" id="SignalP"/>
    </source>
</evidence>
<evidence type="ECO:0008006" key="4">
    <source>
        <dbReference type="Google" id="ProtNLM"/>
    </source>
</evidence>
<keyword evidence="3" id="KW-1185">Reference proteome</keyword>
<reference evidence="2" key="1">
    <citation type="journal article" date="2014" name="Int. J. Syst. Evol. Microbiol.">
        <title>Complete genome sequence of Corynebacterium casei LMG S-19264T (=DSM 44701T), isolated from a smear-ripened cheese.</title>
        <authorList>
            <consortium name="US DOE Joint Genome Institute (JGI-PGF)"/>
            <person name="Walter F."/>
            <person name="Albersmeier A."/>
            <person name="Kalinowski J."/>
            <person name="Ruckert C."/>
        </authorList>
    </citation>
    <scope>NUCLEOTIDE SEQUENCE</scope>
    <source>
        <strain evidence="2">JCM 4784</strain>
    </source>
</reference>
<evidence type="ECO:0000313" key="2">
    <source>
        <dbReference type="EMBL" id="GHE94084.1"/>
    </source>
</evidence>
<dbReference type="AlphaFoldDB" id="A0A919AA07"/>
<keyword evidence="1" id="KW-0732">Signal</keyword>
<reference evidence="2" key="2">
    <citation type="submission" date="2020-09" db="EMBL/GenBank/DDBJ databases">
        <authorList>
            <person name="Sun Q."/>
            <person name="Ohkuma M."/>
        </authorList>
    </citation>
    <scope>NUCLEOTIDE SEQUENCE</scope>
    <source>
        <strain evidence="2">JCM 4784</strain>
    </source>
</reference>
<sequence length="119" mass="12488">MKKRLFAPAAVAALSLLTTAPTASAAVTAPTGATTVKAAAAGCGGELIKARENIKIRKSPRDNATALRLMYKNTTGCWHKGLTGGRYTKCGGKNWNGWGYITYRGTKGYVPNACVIPAK</sequence>
<name>A0A919AA07_9ACTN</name>
<comment type="caution">
    <text evidence="2">The sequence shown here is derived from an EMBL/GenBank/DDBJ whole genome shotgun (WGS) entry which is preliminary data.</text>
</comment>
<protein>
    <recommendedName>
        <fullName evidence="4">SH3 domain-containing protein</fullName>
    </recommendedName>
</protein>
<gene>
    <name evidence="2" type="ORF">GCM10018785_69680</name>
</gene>
<feature type="signal peptide" evidence="1">
    <location>
        <begin position="1"/>
        <end position="25"/>
    </location>
</feature>
<dbReference type="RefSeq" id="WP_190140182.1">
    <property type="nucleotide sequence ID" value="NZ_BNBT01000193.1"/>
</dbReference>
<feature type="chain" id="PRO_5036673358" description="SH3 domain-containing protein" evidence="1">
    <location>
        <begin position="26"/>
        <end position="119"/>
    </location>
</feature>
<proteinExistence type="predicted"/>